<feature type="binding site" evidence="14">
    <location>
        <position position="205"/>
    </location>
    <ligand>
        <name>NADP(+)</name>
        <dbReference type="ChEBI" id="CHEBI:58349"/>
    </ligand>
</feature>
<dbReference type="KEGG" id="mbry:B1812_19745"/>
<dbReference type="GO" id="GO:0008835">
    <property type="term" value="F:diaminohydroxyphosphoribosylaminopyrimidine deaminase activity"/>
    <property type="evidence" value="ECO:0007669"/>
    <property type="project" value="UniProtKB-EC"/>
</dbReference>
<evidence type="ECO:0000256" key="11">
    <source>
        <dbReference type="ARBA" id="ARBA00023268"/>
    </source>
</evidence>
<comment type="catalytic activity">
    <reaction evidence="12">
        <text>5-amino-6-(5-phospho-D-ribitylamino)uracil + NADP(+) = 5-amino-6-(5-phospho-D-ribosylamino)uracil + NADPH + H(+)</text>
        <dbReference type="Rhea" id="RHEA:17845"/>
        <dbReference type="ChEBI" id="CHEBI:15378"/>
        <dbReference type="ChEBI" id="CHEBI:57783"/>
        <dbReference type="ChEBI" id="CHEBI:58349"/>
        <dbReference type="ChEBI" id="CHEBI:58421"/>
        <dbReference type="ChEBI" id="CHEBI:58453"/>
        <dbReference type="EC" id="1.1.1.193"/>
    </reaction>
</comment>
<comment type="similarity">
    <text evidence="5 12">In the C-terminal section; belongs to the HTP reductase family.</text>
</comment>
<dbReference type="PROSITE" id="PS51747">
    <property type="entry name" value="CYT_DCMP_DEAMINASES_2"/>
    <property type="match status" value="1"/>
</dbReference>
<dbReference type="Gene3D" id="3.40.430.10">
    <property type="entry name" value="Dihydrofolate Reductase, subunit A"/>
    <property type="match status" value="1"/>
</dbReference>
<evidence type="ECO:0000313" key="17">
    <source>
        <dbReference type="EMBL" id="ARN82941.1"/>
    </source>
</evidence>
<feature type="binding site" evidence="14">
    <location>
        <position position="158"/>
    </location>
    <ligand>
        <name>NADP(+)</name>
        <dbReference type="ChEBI" id="CHEBI:58349"/>
    </ligand>
</feature>
<comment type="pathway">
    <text evidence="2 12">Cofactor biosynthesis; riboflavin biosynthesis; 5-amino-6-(D-ribitylamino)uracil from GTP: step 2/4.</text>
</comment>
<comment type="cofactor">
    <cofactor evidence="12 15">
        <name>Zn(2+)</name>
        <dbReference type="ChEBI" id="CHEBI:29105"/>
    </cofactor>
    <text evidence="12 15">Binds 1 zinc ion.</text>
</comment>
<dbReference type="InterPro" id="IPR002125">
    <property type="entry name" value="CMP_dCMP_dom"/>
</dbReference>
<comment type="catalytic activity">
    <reaction evidence="12">
        <text>2,5-diamino-6-hydroxy-4-(5-phosphoribosylamino)-pyrimidine + H2O + H(+) = 5-amino-6-(5-phospho-D-ribosylamino)uracil + NH4(+)</text>
        <dbReference type="Rhea" id="RHEA:21868"/>
        <dbReference type="ChEBI" id="CHEBI:15377"/>
        <dbReference type="ChEBI" id="CHEBI:15378"/>
        <dbReference type="ChEBI" id="CHEBI:28938"/>
        <dbReference type="ChEBI" id="CHEBI:58453"/>
        <dbReference type="ChEBI" id="CHEBI:58614"/>
        <dbReference type="EC" id="3.5.4.26"/>
    </reaction>
</comment>
<dbReference type="UniPathway" id="UPA00275">
    <property type="reaction ID" value="UER00401"/>
</dbReference>
<dbReference type="STRING" id="655015.B1812_19745"/>
<evidence type="ECO:0000256" key="14">
    <source>
        <dbReference type="PIRSR" id="PIRSR006769-2"/>
    </source>
</evidence>
<dbReference type="EMBL" id="CP019948">
    <property type="protein sequence ID" value="ARN82941.1"/>
    <property type="molecule type" value="Genomic_DNA"/>
</dbReference>
<keyword evidence="11" id="KW-0511">Multifunctional enzyme</keyword>
<feature type="domain" description="CMP/dCMP-type deaminase" evidence="16">
    <location>
        <begin position="5"/>
        <end position="126"/>
    </location>
</feature>
<feature type="binding site" evidence="14">
    <location>
        <position position="212"/>
    </location>
    <ligand>
        <name>substrate</name>
    </ligand>
</feature>
<keyword evidence="7 12" id="KW-0479">Metal-binding</keyword>
<evidence type="ECO:0000256" key="15">
    <source>
        <dbReference type="PIRSR" id="PIRSR006769-3"/>
    </source>
</evidence>
<dbReference type="GO" id="GO:0009231">
    <property type="term" value="P:riboflavin biosynthetic process"/>
    <property type="evidence" value="ECO:0007669"/>
    <property type="project" value="UniProtKB-UniPathway"/>
</dbReference>
<evidence type="ECO:0000259" key="16">
    <source>
        <dbReference type="PROSITE" id="PS51747"/>
    </source>
</evidence>
<dbReference type="OrthoDB" id="9800865at2"/>
<feature type="binding site" evidence="14">
    <location>
        <position position="201"/>
    </location>
    <ligand>
        <name>NADP(+)</name>
        <dbReference type="ChEBI" id="CHEBI:58349"/>
    </ligand>
</feature>
<dbReference type="Proteomes" id="UP000193978">
    <property type="component" value="Chromosome"/>
</dbReference>
<evidence type="ECO:0000256" key="9">
    <source>
        <dbReference type="ARBA" id="ARBA00022857"/>
    </source>
</evidence>
<comment type="pathway">
    <text evidence="3 12">Cofactor biosynthesis; riboflavin biosynthesis; 5-amino-6-(D-ribitylamino)uracil from GTP: step 3/4.</text>
</comment>
<name>A0A1W6MZD5_9HYPH</name>
<dbReference type="GO" id="GO:0008703">
    <property type="term" value="F:5-amino-6-(5-phosphoribosylamino)uracil reductase activity"/>
    <property type="evidence" value="ECO:0007669"/>
    <property type="project" value="UniProtKB-EC"/>
</dbReference>
<proteinExistence type="inferred from homology"/>
<evidence type="ECO:0000256" key="3">
    <source>
        <dbReference type="ARBA" id="ARBA00004910"/>
    </source>
</evidence>
<comment type="similarity">
    <text evidence="4 12">In the N-terminal section; belongs to the cytidine and deoxycytidylate deaminase family.</text>
</comment>
<dbReference type="Pfam" id="PF00383">
    <property type="entry name" value="dCMP_cyt_deam_1"/>
    <property type="match status" value="1"/>
</dbReference>
<dbReference type="PANTHER" id="PTHR38011:SF7">
    <property type="entry name" value="2,5-DIAMINO-6-RIBOSYLAMINO-4(3H)-PYRIMIDINONE 5'-PHOSPHATE REDUCTASE"/>
    <property type="match status" value="1"/>
</dbReference>
<evidence type="ECO:0000256" key="5">
    <source>
        <dbReference type="ARBA" id="ARBA00007417"/>
    </source>
</evidence>
<dbReference type="PIRSF" id="PIRSF006769">
    <property type="entry name" value="RibD"/>
    <property type="match status" value="1"/>
</dbReference>
<evidence type="ECO:0000256" key="8">
    <source>
        <dbReference type="ARBA" id="ARBA00022833"/>
    </source>
</evidence>
<feature type="active site" description="Proton donor" evidence="13">
    <location>
        <position position="56"/>
    </location>
</feature>
<dbReference type="Gene3D" id="3.40.140.10">
    <property type="entry name" value="Cytidine Deaminase, domain 2"/>
    <property type="match status" value="1"/>
</dbReference>
<dbReference type="Pfam" id="PF01872">
    <property type="entry name" value="RibD_C"/>
    <property type="match status" value="1"/>
</dbReference>
<dbReference type="InterPro" id="IPR002734">
    <property type="entry name" value="RibDG_C"/>
</dbReference>
<dbReference type="InterPro" id="IPR024072">
    <property type="entry name" value="DHFR-like_dom_sf"/>
</dbReference>
<protein>
    <recommendedName>
        <fullName evidence="12">Riboflavin biosynthesis protein RibD</fullName>
    </recommendedName>
    <domain>
        <recommendedName>
            <fullName evidence="12">Diaminohydroxyphosphoribosylaminopyrimidine deaminase</fullName>
            <shortName evidence="12">DRAP deaminase</shortName>
            <ecNumber evidence="12">3.5.4.26</ecNumber>
        </recommendedName>
        <alternativeName>
            <fullName evidence="12">Riboflavin-specific deaminase</fullName>
        </alternativeName>
    </domain>
    <domain>
        <recommendedName>
            <fullName evidence="12">5-amino-6-(5-phosphoribosylamino)uracil reductase</fullName>
            <ecNumber evidence="12">1.1.1.193</ecNumber>
        </recommendedName>
        <alternativeName>
            <fullName evidence="12">HTP reductase</fullName>
        </alternativeName>
    </domain>
</protein>
<evidence type="ECO:0000256" key="1">
    <source>
        <dbReference type="ARBA" id="ARBA00002151"/>
    </source>
</evidence>
<dbReference type="InterPro" id="IPR050765">
    <property type="entry name" value="Riboflavin_Biosynth_HTPR"/>
</dbReference>
<feature type="binding site" evidence="14">
    <location>
        <begin position="304"/>
        <end position="310"/>
    </location>
    <ligand>
        <name>NADP(+)</name>
        <dbReference type="ChEBI" id="CHEBI:58349"/>
    </ligand>
</feature>
<reference evidence="17 18" key="1">
    <citation type="submission" date="2017-02" db="EMBL/GenBank/DDBJ databases">
        <authorList>
            <person name="Peterson S.W."/>
        </authorList>
    </citation>
    <scope>NUCLEOTIDE SEQUENCE [LARGE SCALE GENOMIC DNA]</scope>
    <source>
        <strain evidence="17 18">S285</strain>
    </source>
</reference>
<feature type="binding site" evidence="14">
    <location>
        <position position="209"/>
    </location>
    <ligand>
        <name>substrate</name>
    </ligand>
</feature>
<comment type="function">
    <text evidence="1 12">Converts 2,5-diamino-6-(ribosylamino)-4(3h)-pyrimidinone 5'-phosphate into 5-amino-6-(ribosylamino)-2,4(1h,3h)-pyrimidinedione 5'-phosphate.</text>
</comment>
<evidence type="ECO:0000313" key="18">
    <source>
        <dbReference type="Proteomes" id="UP000193978"/>
    </source>
</evidence>
<feature type="binding site" evidence="15">
    <location>
        <position position="54"/>
    </location>
    <ligand>
        <name>Zn(2+)</name>
        <dbReference type="ChEBI" id="CHEBI:29105"/>
        <note>catalytic</note>
    </ligand>
</feature>
<dbReference type="InterPro" id="IPR016192">
    <property type="entry name" value="APOBEC/CMP_deaminase_Zn-bd"/>
</dbReference>
<dbReference type="AlphaFoldDB" id="A0A1W6MZD5"/>
<dbReference type="PANTHER" id="PTHR38011">
    <property type="entry name" value="DIHYDROFOLATE REDUCTASE FAMILY PROTEIN (AFU_ORTHOLOGUE AFUA_8G06820)"/>
    <property type="match status" value="1"/>
</dbReference>
<evidence type="ECO:0000256" key="12">
    <source>
        <dbReference type="PIRNR" id="PIRNR006769"/>
    </source>
</evidence>
<evidence type="ECO:0000256" key="6">
    <source>
        <dbReference type="ARBA" id="ARBA00022619"/>
    </source>
</evidence>
<keyword evidence="8 12" id="KW-0862">Zinc</keyword>
<evidence type="ECO:0000256" key="4">
    <source>
        <dbReference type="ARBA" id="ARBA00005259"/>
    </source>
</evidence>
<keyword evidence="9 12" id="KW-0521">NADP</keyword>
<feature type="binding site" evidence="14">
    <location>
        <position position="302"/>
    </location>
    <ligand>
        <name>substrate</name>
    </ligand>
</feature>
<keyword evidence="6 12" id="KW-0686">Riboflavin biosynthesis</keyword>
<feature type="binding site" evidence="15">
    <location>
        <position position="88"/>
    </location>
    <ligand>
        <name>Zn(2+)</name>
        <dbReference type="ChEBI" id="CHEBI:29105"/>
        <note>catalytic</note>
    </ligand>
</feature>
<feature type="binding site" evidence="15">
    <location>
        <position position="79"/>
    </location>
    <ligand>
        <name>Zn(2+)</name>
        <dbReference type="ChEBI" id="CHEBI:29105"/>
        <note>catalytic</note>
    </ligand>
</feature>
<dbReference type="SUPFAM" id="SSF53927">
    <property type="entry name" value="Cytidine deaminase-like"/>
    <property type="match status" value="1"/>
</dbReference>
<sequence length="371" mass="38587">MTETISDEAWMDAALSFGRRALGRCAPNPAVGALLVKDGTLVARGVTGSGGRPHAETQALQAAGAAARGATLYATLEPCAHRGETPPCAEAIVAAGVARVVTAMQDPDPRVSGKGHDILRAGGIEVVTGVREAAARRDHLGHMLRVTQGRPMVTLKLAQTRDGFAAGAPHDPRLSVTGPLADAQTHLERAAHDAIMIGAGTAREDDPLLTVRLPGMEDQLRLRVVIDGNLTLSPGSRFAALARTVPTLVIALATTPDDAVERFCEATGAEVARVGADPLGRVLPPAALAALAKRGVTRVFCEGGPRLAESLLAAGLVDIVMLHTGPKAFGGAGRLALRPAARAVLEDTQLYRLTDAFELGPDKITHYEKVC</sequence>
<dbReference type="RefSeq" id="WP_085773081.1">
    <property type="nucleotide sequence ID" value="NZ_AP027149.1"/>
</dbReference>
<feature type="binding site" evidence="14">
    <location>
        <position position="189"/>
    </location>
    <ligand>
        <name>substrate</name>
    </ligand>
</feature>
<evidence type="ECO:0000256" key="13">
    <source>
        <dbReference type="PIRSR" id="PIRSR006769-1"/>
    </source>
</evidence>
<dbReference type="SUPFAM" id="SSF53597">
    <property type="entry name" value="Dihydrofolate reductase-like"/>
    <property type="match status" value="1"/>
</dbReference>
<dbReference type="PROSITE" id="PS00903">
    <property type="entry name" value="CYT_DCMP_DEAMINASES_1"/>
    <property type="match status" value="1"/>
</dbReference>
<dbReference type="EC" id="3.5.4.26" evidence="12"/>
<dbReference type="NCBIfam" id="TIGR00326">
    <property type="entry name" value="eubact_ribD"/>
    <property type="match status" value="1"/>
</dbReference>
<evidence type="ECO:0000256" key="7">
    <source>
        <dbReference type="ARBA" id="ARBA00022723"/>
    </source>
</evidence>
<evidence type="ECO:0000256" key="10">
    <source>
        <dbReference type="ARBA" id="ARBA00023002"/>
    </source>
</evidence>
<keyword evidence="12" id="KW-0378">Hydrolase</keyword>
<dbReference type="InterPro" id="IPR016193">
    <property type="entry name" value="Cytidine_deaminase-like"/>
</dbReference>
<evidence type="ECO:0000256" key="2">
    <source>
        <dbReference type="ARBA" id="ARBA00004882"/>
    </source>
</evidence>
<dbReference type="GO" id="GO:0008270">
    <property type="term" value="F:zinc ion binding"/>
    <property type="evidence" value="ECO:0007669"/>
    <property type="project" value="InterPro"/>
</dbReference>
<keyword evidence="18" id="KW-1185">Reference proteome</keyword>
<dbReference type="EC" id="1.1.1.193" evidence="12"/>
<accession>A0A1W6MZD5</accession>
<keyword evidence="10 12" id="KW-0560">Oxidoreductase</keyword>
<gene>
    <name evidence="17" type="ORF">B1812_19745</name>
</gene>
<dbReference type="InterPro" id="IPR004794">
    <property type="entry name" value="Eubact_RibD"/>
</dbReference>
<organism evidence="17 18">
    <name type="scientific">Methylocystis bryophila</name>
    <dbReference type="NCBI Taxonomy" id="655015"/>
    <lineage>
        <taxon>Bacteria</taxon>
        <taxon>Pseudomonadati</taxon>
        <taxon>Pseudomonadota</taxon>
        <taxon>Alphaproteobacteria</taxon>
        <taxon>Hyphomicrobiales</taxon>
        <taxon>Methylocystaceae</taxon>
        <taxon>Methylocystis</taxon>
    </lineage>
</organism>